<dbReference type="Gene3D" id="1.10.260.40">
    <property type="entry name" value="lambda repressor-like DNA-binding domains"/>
    <property type="match status" value="1"/>
</dbReference>
<dbReference type="Proteomes" id="UP000022311">
    <property type="component" value="Unassembled WGS sequence"/>
</dbReference>
<dbReference type="GO" id="GO:0003677">
    <property type="term" value="F:DNA binding"/>
    <property type="evidence" value="ECO:0007669"/>
    <property type="project" value="UniProtKB-KW"/>
</dbReference>
<proteinExistence type="predicted"/>
<dbReference type="PROSITE" id="PS50943">
    <property type="entry name" value="HTH_CROC1"/>
    <property type="match status" value="1"/>
</dbReference>
<dbReference type="Pfam" id="PF01381">
    <property type="entry name" value="HTH_3"/>
    <property type="match status" value="1"/>
</dbReference>
<dbReference type="InterPro" id="IPR001387">
    <property type="entry name" value="Cro/C1-type_HTH"/>
</dbReference>
<dbReference type="SUPFAM" id="SSF47413">
    <property type="entry name" value="lambda repressor-like DNA-binding domains"/>
    <property type="match status" value="1"/>
</dbReference>
<organism evidence="2 3">
    <name type="scientific">Providencia alcalifaciens 205/92</name>
    <dbReference type="NCBI Taxonomy" id="1256988"/>
    <lineage>
        <taxon>Bacteria</taxon>
        <taxon>Pseudomonadati</taxon>
        <taxon>Pseudomonadota</taxon>
        <taxon>Gammaproteobacteria</taxon>
        <taxon>Enterobacterales</taxon>
        <taxon>Morganellaceae</taxon>
        <taxon>Providencia</taxon>
    </lineage>
</organism>
<accession>A0AAV3M1N0</accession>
<sequence>MSKKILGIFIKQKRIEKNISISEIANHLTISEAMYIRVKNGNDSIYVDDLMTIAEMLGVDEREILKMEDV</sequence>
<evidence type="ECO:0000259" key="1">
    <source>
        <dbReference type="PROSITE" id="PS50943"/>
    </source>
</evidence>
<dbReference type="InterPro" id="IPR010982">
    <property type="entry name" value="Lambda_DNA-bd_dom_sf"/>
</dbReference>
<dbReference type="GeneID" id="57293047"/>
<comment type="caution">
    <text evidence="2">The sequence shown here is derived from an EMBL/GenBank/DDBJ whole genome shotgun (WGS) entry which is preliminary data.</text>
</comment>
<dbReference type="RefSeq" id="WP_006658698.1">
    <property type="nucleotide sequence ID" value="NZ_JALD01000069.1"/>
</dbReference>
<feature type="domain" description="HTH cro/C1-type" evidence="1">
    <location>
        <begin position="10"/>
        <end position="64"/>
    </location>
</feature>
<gene>
    <name evidence="2" type="ORF">HMPREF1563_2887</name>
</gene>
<name>A0AAV3M1N0_9GAMM</name>
<dbReference type="EMBL" id="JALD01000069">
    <property type="protein sequence ID" value="EUD09685.1"/>
    <property type="molecule type" value="Genomic_DNA"/>
</dbReference>
<dbReference type="CDD" id="cd00093">
    <property type="entry name" value="HTH_XRE"/>
    <property type="match status" value="1"/>
</dbReference>
<dbReference type="AlphaFoldDB" id="A0AAV3M1N0"/>
<reference evidence="2 3" key="1">
    <citation type="submission" date="2014-01" db="EMBL/GenBank/DDBJ databases">
        <authorList>
            <person name="Durkin A.S."/>
            <person name="McCorrison J."/>
            <person name="Torralba M."/>
            <person name="Gillis M."/>
            <person name="Haft D.H."/>
            <person name="Methe B."/>
            <person name="Sutton G."/>
            <person name="Nelson K.E."/>
        </authorList>
    </citation>
    <scope>NUCLEOTIDE SEQUENCE [LARGE SCALE GENOMIC DNA]</scope>
    <source>
        <strain evidence="2 3">205/92</strain>
    </source>
</reference>
<keyword evidence="2" id="KW-0238">DNA-binding</keyword>
<protein>
    <submittedName>
        <fullName evidence="2">DNA-binding helix-turn-helix protein</fullName>
    </submittedName>
</protein>
<dbReference type="SMART" id="SM00530">
    <property type="entry name" value="HTH_XRE"/>
    <property type="match status" value="1"/>
</dbReference>
<evidence type="ECO:0000313" key="3">
    <source>
        <dbReference type="Proteomes" id="UP000022311"/>
    </source>
</evidence>
<evidence type="ECO:0000313" key="2">
    <source>
        <dbReference type="EMBL" id="EUD09685.1"/>
    </source>
</evidence>